<sequence length="473" mass="52826">MANPIRAWDFIRPPGAFKALQRTQTLNTAAEKPMPLSQSPVTLMDVSSAQKNWVFAQVIVFQPYTVADWTEDIKLAASQDLDGFVLNVGPESWQQARVADCFTAASRLPESTNFRFFFSFDMSSIPGTTAQDVQLLKAYYAPFAKNPRMFKHPRTGGVVVSTFSGENSTFGQGTMEKGWAYVKATLGAIAPVYFVPSLFINPARYPSIAALDGAFNWNGGWPIELTPTQPRDQIVNAKLDSDAVHIRNLTGGRTFMAAVSPWFFTHYGPDSWNKNWIYRGDDWLFVRRWEQLIAMRDHADIAQVISWNDYGESHYIGPIKGAQPNSQAWVDGYPHEAWLRLNSYFARAFKKGTYPTITKDEIYLWGRPHPKAAGSADHVGRPKNWELTDDLLWAVVFATAPATVELYTTETRKHTFSVVPGMTKLSCPLKADGGMRATMIRDGEVVASCSPVGYRFESRPGVYNFNVVVAASA</sequence>
<dbReference type="Proteomes" id="UP000054477">
    <property type="component" value="Unassembled WGS sequence"/>
</dbReference>
<evidence type="ECO:0000313" key="2">
    <source>
        <dbReference type="Proteomes" id="UP000054477"/>
    </source>
</evidence>
<dbReference type="CDD" id="cd11577">
    <property type="entry name" value="GH71"/>
    <property type="match status" value="1"/>
</dbReference>
<evidence type="ECO:0000313" key="1">
    <source>
        <dbReference type="EMBL" id="KIK05772.1"/>
    </source>
</evidence>
<dbReference type="OrthoDB" id="3257981at2759"/>
<dbReference type="AlphaFoldDB" id="A0A0C9Y6B2"/>
<accession>A0A0C9Y6B2</accession>
<dbReference type="HOGENOM" id="CLU_019141_0_0_1"/>
<dbReference type="InterPro" id="IPR005197">
    <property type="entry name" value="Glyco_hydro_71"/>
</dbReference>
<protein>
    <submittedName>
        <fullName evidence="1">Glycoside hydrolase family 71 protein</fullName>
    </submittedName>
</protein>
<name>A0A0C9Y6B2_9AGAR</name>
<dbReference type="Pfam" id="PF03659">
    <property type="entry name" value="Glyco_hydro_71"/>
    <property type="match status" value="1"/>
</dbReference>
<proteinExistence type="predicted"/>
<reference evidence="2" key="2">
    <citation type="submission" date="2015-01" db="EMBL/GenBank/DDBJ databases">
        <title>Evolutionary Origins and Diversification of the Mycorrhizal Mutualists.</title>
        <authorList>
            <consortium name="DOE Joint Genome Institute"/>
            <consortium name="Mycorrhizal Genomics Consortium"/>
            <person name="Kohler A."/>
            <person name="Kuo A."/>
            <person name="Nagy L.G."/>
            <person name="Floudas D."/>
            <person name="Copeland A."/>
            <person name="Barry K.W."/>
            <person name="Cichocki N."/>
            <person name="Veneault-Fourrey C."/>
            <person name="LaButti K."/>
            <person name="Lindquist E.A."/>
            <person name="Lipzen A."/>
            <person name="Lundell T."/>
            <person name="Morin E."/>
            <person name="Murat C."/>
            <person name="Riley R."/>
            <person name="Ohm R."/>
            <person name="Sun H."/>
            <person name="Tunlid A."/>
            <person name="Henrissat B."/>
            <person name="Grigoriev I.V."/>
            <person name="Hibbett D.S."/>
            <person name="Martin F."/>
        </authorList>
    </citation>
    <scope>NUCLEOTIDE SEQUENCE [LARGE SCALE GENOMIC DNA]</scope>
    <source>
        <strain evidence="2">LaAM-08-1</strain>
    </source>
</reference>
<dbReference type="STRING" id="1095629.A0A0C9Y6B2"/>
<organism evidence="1 2">
    <name type="scientific">Laccaria amethystina LaAM-08-1</name>
    <dbReference type="NCBI Taxonomy" id="1095629"/>
    <lineage>
        <taxon>Eukaryota</taxon>
        <taxon>Fungi</taxon>
        <taxon>Dikarya</taxon>
        <taxon>Basidiomycota</taxon>
        <taxon>Agaricomycotina</taxon>
        <taxon>Agaricomycetes</taxon>
        <taxon>Agaricomycetidae</taxon>
        <taxon>Agaricales</taxon>
        <taxon>Agaricineae</taxon>
        <taxon>Hydnangiaceae</taxon>
        <taxon>Laccaria</taxon>
    </lineage>
</organism>
<reference evidence="1 2" key="1">
    <citation type="submission" date="2014-04" db="EMBL/GenBank/DDBJ databases">
        <authorList>
            <consortium name="DOE Joint Genome Institute"/>
            <person name="Kuo A."/>
            <person name="Kohler A."/>
            <person name="Nagy L.G."/>
            <person name="Floudas D."/>
            <person name="Copeland A."/>
            <person name="Barry K.W."/>
            <person name="Cichocki N."/>
            <person name="Veneault-Fourrey C."/>
            <person name="LaButti K."/>
            <person name="Lindquist E.A."/>
            <person name="Lipzen A."/>
            <person name="Lundell T."/>
            <person name="Morin E."/>
            <person name="Murat C."/>
            <person name="Sun H."/>
            <person name="Tunlid A."/>
            <person name="Henrissat B."/>
            <person name="Grigoriev I.V."/>
            <person name="Hibbett D.S."/>
            <person name="Martin F."/>
            <person name="Nordberg H.P."/>
            <person name="Cantor M.N."/>
            <person name="Hua S.X."/>
        </authorList>
    </citation>
    <scope>NUCLEOTIDE SEQUENCE [LARGE SCALE GENOMIC DNA]</scope>
    <source>
        <strain evidence="1 2">LaAM-08-1</strain>
    </source>
</reference>
<dbReference type="GO" id="GO:0051118">
    <property type="term" value="F:glucan endo-1,3-alpha-glucosidase activity"/>
    <property type="evidence" value="ECO:0007669"/>
    <property type="project" value="InterPro"/>
</dbReference>
<gene>
    <name evidence="1" type="ORF">K443DRAFT_130207</name>
</gene>
<keyword evidence="1" id="KW-0378">Hydrolase</keyword>
<dbReference type="EMBL" id="KN838557">
    <property type="protein sequence ID" value="KIK05772.1"/>
    <property type="molecule type" value="Genomic_DNA"/>
</dbReference>
<dbReference type="Gene3D" id="3.20.20.80">
    <property type="entry name" value="Glycosidases"/>
    <property type="match status" value="1"/>
</dbReference>
<keyword evidence="2" id="KW-1185">Reference proteome</keyword>